<dbReference type="GO" id="GO:0005694">
    <property type="term" value="C:chromosome"/>
    <property type="evidence" value="ECO:0007669"/>
    <property type="project" value="InterPro"/>
</dbReference>
<dbReference type="Gene3D" id="2.120.10.90">
    <property type="entry name" value="DNA gyrase/topoisomerase IV, subunit A, C-terminal"/>
    <property type="match status" value="1"/>
</dbReference>
<accession>A0A1H1N6C6</accession>
<comment type="function">
    <text evidence="9">A type II topoisomerase that negatively supercoils closed circular double-stranded (ds) DNA in an ATP-dependent manner to modulate DNA topology and maintain chromosomes in an underwound state. Negative supercoiling favors strand separation, and DNA replication, transcription, recombination and repair, all of which involve strand separation. Also able to catalyze the interconversion of other topological isomers of dsDNA rings, including catenanes and knotted rings. Type II topoisomerases break and join 2 DNA strands simultaneously in an ATP-dependent manner.</text>
</comment>
<evidence type="ECO:0000256" key="10">
    <source>
        <dbReference type="PROSITE-ProRule" id="PRU01384"/>
    </source>
</evidence>
<dbReference type="FunFam" id="1.10.268.10:FF:000001">
    <property type="entry name" value="DNA gyrase subunit A"/>
    <property type="match status" value="1"/>
</dbReference>
<dbReference type="FunFam" id="2.120.10.90:FF:000005">
    <property type="entry name" value="DNA topoisomerase 4 subunit A"/>
    <property type="match status" value="1"/>
</dbReference>
<protein>
    <recommendedName>
        <fullName evidence="9">DNA gyrase subunit A</fullName>
        <ecNumber evidence="9">5.6.2.2</ecNumber>
    </recommendedName>
</protein>
<dbReference type="SUPFAM" id="SSF101904">
    <property type="entry name" value="GyrA/ParC C-terminal domain-like"/>
    <property type="match status" value="1"/>
</dbReference>
<keyword evidence="5 9" id="KW-0067">ATP-binding</keyword>
<evidence type="ECO:0000313" key="14">
    <source>
        <dbReference type="EMBL" id="SDR94593.1"/>
    </source>
</evidence>
<evidence type="ECO:0000256" key="2">
    <source>
        <dbReference type="ARBA" id="ARBA00008263"/>
    </source>
</evidence>
<sequence>MTEDTTAAPPPPPSRINPVDLQSEMQRNYLEYAMSVIVGRALPDVRDGLKPVHVRVLYAMYDGGYRPDRGFSKCSRVVGDVMGQYHPHGDSAIYDTLVGLAQPWTKRHPLVQGQGNFGSPGNDPPAAMRYTECRMAPLAMEMVRDIDEDTVEFRANYDGRGQEPVVLPSRFPNLLVNGSAGIAVGMATNIPPHNMREVSSAALWALEHPEATREEILAAAMERIPGPDFPTGALIVGNRGIEDAYRTGRGSITMRAVVDVEEDSKGRTCLVITELPYQVNPDNLALRIAELADSGKVTGIADVRDDSSSRTGQRLVVVLKRDAIAKVVLNNLYKHTQLQDNFGANMLALVDGIPRTLSLDQFISHWIDHQIDVIQRRTRFRLRKAEEDAHVYRGLAKALDALDEVIALIRRSPSADDARTGLIELLEIDEIQARAILDMQLRRLAALERQAILERLAELEARIADYKDILASPQRQRTIVAEELTAIVDRYGDDRRTQIIPADGDLTAADLIPDEEVVVTITMGGYAKRTRSDLYRSQKRGGKGVRGAALRGDDVINHLFVTRTHHWLLFFTNRGRVYRAKAYELPEAARDAKGGHVAGLLSFQPDEEIAEVLAIADYEQFPYLVLATKKGLVKKTPLREYDSNRAAGVIALNFRDDDDELIGAELVNPDDELLLVSRKAQAVRFVADDGQLRPMGRATSGVTGMRFRDGDELLSMAVIRAGQEEGQYVFTVTDGGYAKRTAVSEYRRQGRGGLGIKAMRISDARGSLVGAIVVSNGDRVLSVKASGQVTRSPVADVAAKGRDTMGVIFADVREGDSVVAIARNTEDDAGDDGKPETADDLPTDDGPTDGPAGQDQADSQEDST</sequence>
<dbReference type="OrthoDB" id="9806486at2"/>
<dbReference type="FunFam" id="3.30.1360.40:FF:000008">
    <property type="entry name" value="DNA topoisomerase (ATP-hydrolyzing)"/>
    <property type="match status" value="1"/>
</dbReference>
<dbReference type="STRING" id="117157.SAMN04489717_1115"/>
<dbReference type="GO" id="GO:0006265">
    <property type="term" value="P:DNA topological change"/>
    <property type="evidence" value="ECO:0007669"/>
    <property type="project" value="UniProtKB-UniRule"/>
</dbReference>
<feature type="region of interest" description="Disordered" evidence="12">
    <location>
        <begin position="821"/>
        <end position="864"/>
    </location>
</feature>
<dbReference type="InterPro" id="IPR013760">
    <property type="entry name" value="Topo_IIA-like_dom_sf"/>
</dbReference>
<evidence type="ECO:0000256" key="9">
    <source>
        <dbReference type="HAMAP-Rule" id="MF_01897"/>
    </source>
</evidence>
<evidence type="ECO:0000256" key="7">
    <source>
        <dbReference type="ARBA" id="ARBA00023125"/>
    </source>
</evidence>
<dbReference type="InterPro" id="IPR013758">
    <property type="entry name" value="Topo_IIA_A/C_ab"/>
</dbReference>
<proteinExistence type="inferred from homology"/>
<dbReference type="GO" id="GO:0006261">
    <property type="term" value="P:DNA-templated DNA replication"/>
    <property type="evidence" value="ECO:0007669"/>
    <property type="project" value="UniProtKB-UniRule"/>
</dbReference>
<dbReference type="SUPFAM" id="SSF56719">
    <property type="entry name" value="Type II DNA topoisomerase"/>
    <property type="match status" value="1"/>
</dbReference>
<dbReference type="EMBL" id="LT629732">
    <property type="protein sequence ID" value="SDR94593.1"/>
    <property type="molecule type" value="Genomic_DNA"/>
</dbReference>
<dbReference type="InterPro" id="IPR035516">
    <property type="entry name" value="Gyrase/topoIV_suA_C"/>
</dbReference>
<comment type="catalytic activity">
    <reaction evidence="1 9 10">
        <text>ATP-dependent breakage, passage and rejoining of double-stranded DNA.</text>
        <dbReference type="EC" id="5.6.2.2"/>
    </reaction>
</comment>
<dbReference type="NCBIfam" id="TIGR01063">
    <property type="entry name" value="gyrA"/>
    <property type="match status" value="1"/>
</dbReference>
<dbReference type="PROSITE" id="PS52040">
    <property type="entry name" value="TOPO_IIA"/>
    <property type="match status" value="1"/>
</dbReference>
<gene>
    <name evidence="9" type="primary">gyrA</name>
    <name evidence="14" type="ORF">SAMN04489717_1115</name>
</gene>
<keyword evidence="4 9" id="KW-0547">Nucleotide-binding</keyword>
<dbReference type="Proteomes" id="UP000198983">
    <property type="component" value="Chromosome I"/>
</dbReference>
<keyword evidence="3 9" id="KW-0963">Cytoplasm</keyword>
<dbReference type="PANTHER" id="PTHR43493">
    <property type="entry name" value="DNA GYRASE/TOPOISOMERASE SUBUNIT A"/>
    <property type="match status" value="1"/>
</dbReference>
<evidence type="ECO:0000256" key="6">
    <source>
        <dbReference type="ARBA" id="ARBA00023029"/>
    </source>
</evidence>
<evidence type="ECO:0000256" key="11">
    <source>
        <dbReference type="SAM" id="Coils"/>
    </source>
</evidence>
<comment type="subunit">
    <text evidence="9">Heterotetramer, composed of two GyrA and two GyrB chains. In the heterotetramer, GyrA contains the active site tyrosine that forms a transient covalent intermediate with DNA, while GyrB binds cofactors and catalyzes ATP hydrolysis.</text>
</comment>
<dbReference type="Gene3D" id="3.30.1360.40">
    <property type="match status" value="1"/>
</dbReference>
<dbReference type="HAMAP" id="MF_01897">
    <property type="entry name" value="GyrA"/>
    <property type="match status" value="1"/>
</dbReference>
<evidence type="ECO:0000259" key="13">
    <source>
        <dbReference type="PROSITE" id="PS52040"/>
    </source>
</evidence>
<evidence type="ECO:0000256" key="4">
    <source>
        <dbReference type="ARBA" id="ARBA00022741"/>
    </source>
</evidence>
<dbReference type="GO" id="GO:0003677">
    <property type="term" value="F:DNA binding"/>
    <property type="evidence" value="ECO:0007669"/>
    <property type="project" value="UniProtKB-UniRule"/>
</dbReference>
<dbReference type="InterPro" id="IPR013757">
    <property type="entry name" value="Topo_IIA_A_a_sf"/>
</dbReference>
<organism evidence="14 15">
    <name type="scientific">Actinopolymorpha singaporensis</name>
    <dbReference type="NCBI Taxonomy" id="117157"/>
    <lineage>
        <taxon>Bacteria</taxon>
        <taxon>Bacillati</taxon>
        <taxon>Actinomycetota</taxon>
        <taxon>Actinomycetes</taxon>
        <taxon>Propionibacteriales</taxon>
        <taxon>Actinopolymorphaceae</taxon>
        <taxon>Actinopolymorpha</taxon>
    </lineage>
</organism>
<dbReference type="InterPro" id="IPR006691">
    <property type="entry name" value="GyrA/parC_rep"/>
</dbReference>
<dbReference type="GO" id="GO:0005737">
    <property type="term" value="C:cytoplasm"/>
    <property type="evidence" value="ECO:0007669"/>
    <property type="project" value="UniProtKB-SubCell"/>
</dbReference>
<evidence type="ECO:0000256" key="3">
    <source>
        <dbReference type="ARBA" id="ARBA00022490"/>
    </source>
</evidence>
<comment type="similarity">
    <text evidence="2 9">Belongs to the type II topoisomerase GyrA/ParC subunit family.</text>
</comment>
<dbReference type="CDD" id="cd00187">
    <property type="entry name" value="TOP4c"/>
    <property type="match status" value="1"/>
</dbReference>
<dbReference type="EC" id="5.6.2.2" evidence="9"/>
<evidence type="ECO:0000256" key="5">
    <source>
        <dbReference type="ARBA" id="ARBA00022840"/>
    </source>
</evidence>
<feature type="domain" description="Topo IIA-type catalytic" evidence="13">
    <location>
        <begin position="42"/>
        <end position="511"/>
    </location>
</feature>
<reference evidence="14 15" key="1">
    <citation type="submission" date="2016-10" db="EMBL/GenBank/DDBJ databases">
        <authorList>
            <person name="de Groot N.N."/>
        </authorList>
    </citation>
    <scope>NUCLEOTIDE SEQUENCE [LARGE SCALE GENOMIC DNA]</scope>
    <source>
        <strain evidence="14 15">DSM 22024</strain>
    </source>
</reference>
<dbReference type="NCBIfam" id="NF004044">
    <property type="entry name" value="PRK05561.1"/>
    <property type="match status" value="1"/>
</dbReference>
<evidence type="ECO:0000256" key="8">
    <source>
        <dbReference type="ARBA" id="ARBA00023235"/>
    </source>
</evidence>
<evidence type="ECO:0000256" key="12">
    <source>
        <dbReference type="SAM" id="MobiDB-lite"/>
    </source>
</evidence>
<dbReference type="InterPro" id="IPR005743">
    <property type="entry name" value="GyrA"/>
</dbReference>
<evidence type="ECO:0000256" key="1">
    <source>
        <dbReference type="ARBA" id="ARBA00000185"/>
    </source>
</evidence>
<dbReference type="GO" id="GO:0009330">
    <property type="term" value="C:DNA topoisomerase type II (double strand cut, ATP-hydrolyzing) complex"/>
    <property type="evidence" value="ECO:0007669"/>
    <property type="project" value="TreeGrafter"/>
</dbReference>
<feature type="short sequence motif" description="GyrA-box" evidence="9">
    <location>
        <begin position="538"/>
        <end position="544"/>
    </location>
</feature>
<keyword evidence="7 9" id="KW-0238">DNA-binding</keyword>
<dbReference type="InterPro" id="IPR050220">
    <property type="entry name" value="Type_II_DNA_Topoisomerases"/>
</dbReference>
<dbReference type="GO" id="GO:0005524">
    <property type="term" value="F:ATP binding"/>
    <property type="evidence" value="ECO:0007669"/>
    <property type="project" value="UniProtKB-UniRule"/>
</dbReference>
<dbReference type="Gene3D" id="1.10.268.10">
    <property type="entry name" value="Topoisomerase, domain 3"/>
    <property type="match status" value="1"/>
</dbReference>
<keyword evidence="6 9" id="KW-0799">Topoisomerase</keyword>
<keyword evidence="11" id="KW-0175">Coiled coil</keyword>
<feature type="active site" description="O-(5'-phospho-DNA)-tyrosine intermediate" evidence="9 10">
    <location>
        <position position="130"/>
    </location>
</feature>
<comment type="subcellular location">
    <subcellularLocation>
        <location evidence="9">Cytoplasm</location>
    </subcellularLocation>
</comment>
<dbReference type="InterPro" id="IPR002205">
    <property type="entry name" value="Topo_IIA_dom_A"/>
</dbReference>
<evidence type="ECO:0000313" key="15">
    <source>
        <dbReference type="Proteomes" id="UP000198983"/>
    </source>
</evidence>
<comment type="miscellaneous">
    <text evidence="9">Few gyrases are as efficient as E.coli at forming negative supercoils. Not all organisms have 2 type II topoisomerases; in organisms with a single type II topoisomerase this enzyme also has to decatenate newly replicated chromosomes.</text>
</comment>
<dbReference type="AlphaFoldDB" id="A0A1H1N6C6"/>
<dbReference type="Gene3D" id="3.90.199.10">
    <property type="entry name" value="Topoisomerase II, domain 5"/>
    <property type="match status" value="1"/>
</dbReference>
<dbReference type="Pfam" id="PF00521">
    <property type="entry name" value="DNA_topoisoIV"/>
    <property type="match status" value="1"/>
</dbReference>
<dbReference type="RefSeq" id="WP_092651165.1">
    <property type="nucleotide sequence ID" value="NZ_LT629732.1"/>
</dbReference>
<keyword evidence="15" id="KW-1185">Reference proteome</keyword>
<name>A0A1H1N6C6_9ACTN</name>
<dbReference type="SMART" id="SM00434">
    <property type="entry name" value="TOP4c"/>
    <property type="match status" value="1"/>
</dbReference>
<dbReference type="NCBIfam" id="NF004043">
    <property type="entry name" value="PRK05560.1"/>
    <property type="match status" value="1"/>
</dbReference>
<keyword evidence="8 9" id="KW-0413">Isomerase</keyword>
<dbReference type="PANTHER" id="PTHR43493:SF5">
    <property type="entry name" value="DNA GYRASE SUBUNIT A, CHLOROPLASTIC_MITOCHONDRIAL"/>
    <property type="match status" value="1"/>
</dbReference>
<feature type="compositionally biased region" description="Acidic residues" evidence="12">
    <location>
        <begin position="838"/>
        <end position="847"/>
    </location>
</feature>
<feature type="coiled-coil region" evidence="11">
    <location>
        <begin position="442"/>
        <end position="469"/>
    </location>
</feature>
<dbReference type="GO" id="GO:0034335">
    <property type="term" value="F:DNA negative supercoiling activity"/>
    <property type="evidence" value="ECO:0007669"/>
    <property type="project" value="UniProtKB-ARBA"/>
</dbReference>
<dbReference type="Pfam" id="PF03989">
    <property type="entry name" value="DNA_gyraseA_C"/>
    <property type="match status" value="6"/>
</dbReference>